<feature type="transmembrane region" description="Helical" evidence="1">
    <location>
        <begin position="32"/>
        <end position="49"/>
    </location>
</feature>
<evidence type="ECO:0000313" key="3">
    <source>
        <dbReference type="Proteomes" id="UP000634435"/>
    </source>
</evidence>
<keyword evidence="1" id="KW-0812">Transmembrane</keyword>
<sequence>MIISFQIVLLLIILVSLIGTAGEKNKEKQKVNALFGTVGIAAFVLTIILV</sequence>
<keyword evidence="1" id="KW-0472">Membrane</keyword>
<evidence type="ECO:0008006" key="4">
    <source>
        <dbReference type="Google" id="ProtNLM"/>
    </source>
</evidence>
<dbReference type="EMBL" id="BMPN01000001">
    <property type="protein sequence ID" value="GGJ48591.1"/>
    <property type="molecule type" value="Genomic_DNA"/>
</dbReference>
<keyword evidence="1" id="KW-1133">Transmembrane helix</keyword>
<dbReference type="Proteomes" id="UP000634435">
    <property type="component" value="Unassembled WGS sequence"/>
</dbReference>
<comment type="caution">
    <text evidence="2">The sequence shown here is derived from an EMBL/GenBank/DDBJ whole genome shotgun (WGS) entry which is preliminary data.</text>
</comment>
<accession>A0ABQ2D7B8</accession>
<evidence type="ECO:0000256" key="1">
    <source>
        <dbReference type="SAM" id="Phobius"/>
    </source>
</evidence>
<reference evidence="3" key="1">
    <citation type="journal article" date="2019" name="Int. J. Syst. Evol. Microbiol.">
        <title>The Global Catalogue of Microorganisms (GCM) 10K type strain sequencing project: providing services to taxonomists for standard genome sequencing and annotation.</title>
        <authorList>
            <consortium name="The Broad Institute Genomics Platform"/>
            <consortium name="The Broad Institute Genome Sequencing Center for Infectious Disease"/>
            <person name="Wu L."/>
            <person name="Ma J."/>
        </authorList>
    </citation>
    <scope>NUCLEOTIDE SEQUENCE [LARGE SCALE GENOMIC DNA]</scope>
    <source>
        <strain evidence="3">JCM 30071</strain>
    </source>
</reference>
<protein>
    <recommendedName>
        <fullName evidence="4">Protein-export membrane protein SecG</fullName>
    </recommendedName>
</protein>
<gene>
    <name evidence="2" type="ORF">GCM10007111_08390</name>
</gene>
<organism evidence="2 3">
    <name type="scientific">Virgibacillus kapii</name>
    <dbReference type="NCBI Taxonomy" id="1638645"/>
    <lineage>
        <taxon>Bacteria</taxon>
        <taxon>Bacillati</taxon>
        <taxon>Bacillota</taxon>
        <taxon>Bacilli</taxon>
        <taxon>Bacillales</taxon>
        <taxon>Bacillaceae</taxon>
        <taxon>Virgibacillus</taxon>
    </lineage>
</organism>
<keyword evidence="3" id="KW-1185">Reference proteome</keyword>
<evidence type="ECO:0000313" key="2">
    <source>
        <dbReference type="EMBL" id="GGJ48591.1"/>
    </source>
</evidence>
<dbReference type="RefSeq" id="WP_188942148.1">
    <property type="nucleotide sequence ID" value="NZ_BMPN01000001.1"/>
</dbReference>
<name>A0ABQ2D7B8_9BACI</name>
<proteinExistence type="predicted"/>